<keyword evidence="1" id="KW-0732">Signal</keyword>
<organism evidence="3 4">
    <name type="scientific">Chelatococcus asaccharovorans</name>
    <dbReference type="NCBI Taxonomy" id="28210"/>
    <lineage>
        <taxon>Bacteria</taxon>
        <taxon>Pseudomonadati</taxon>
        <taxon>Pseudomonadota</taxon>
        <taxon>Alphaproteobacteria</taxon>
        <taxon>Hyphomicrobiales</taxon>
        <taxon>Chelatococcaceae</taxon>
        <taxon>Chelatococcus</taxon>
    </lineage>
</organism>
<evidence type="ECO:0000259" key="2">
    <source>
        <dbReference type="Pfam" id="PF07007"/>
    </source>
</evidence>
<dbReference type="Pfam" id="PF07007">
    <property type="entry name" value="LprI"/>
    <property type="match status" value="1"/>
</dbReference>
<dbReference type="EMBL" id="QJJK01000006">
    <property type="protein sequence ID" value="PXW58192.1"/>
    <property type="molecule type" value="Genomic_DNA"/>
</dbReference>
<feature type="chain" id="PRO_5016124530" evidence="1">
    <location>
        <begin position="24"/>
        <end position="176"/>
    </location>
</feature>
<evidence type="ECO:0000313" key="4">
    <source>
        <dbReference type="Proteomes" id="UP000248021"/>
    </source>
</evidence>
<name>A0A2V3U7W3_9HYPH</name>
<gene>
    <name evidence="3" type="ORF">C7450_106369</name>
</gene>
<dbReference type="Proteomes" id="UP000248021">
    <property type="component" value="Unassembled WGS sequence"/>
</dbReference>
<dbReference type="AlphaFoldDB" id="A0A2V3U7W3"/>
<feature type="signal peptide" evidence="1">
    <location>
        <begin position="1"/>
        <end position="23"/>
    </location>
</feature>
<accession>A0A2V3U7W3</accession>
<protein>
    <submittedName>
        <fullName evidence="3">Uncharacterized protein DUF1311</fullName>
    </submittedName>
</protein>
<feature type="domain" description="Lysozyme inhibitor LprI-like N-terminal" evidence="2">
    <location>
        <begin position="82"/>
        <end position="159"/>
    </location>
</feature>
<proteinExistence type="predicted"/>
<keyword evidence="4" id="KW-1185">Reference proteome</keyword>
<sequence length="176" mass="19547">MKCFAQSTFAFAVASLLATAAFAGDEGAEPPPFGLTTNVVATQSDKEVIESCLAGSTDSPYACIGSVAVVCVKLTMPRGTRQEASCTERERMVWQTRLEASIAEVNRSIPASARRRFATLQRAWQNYYTLKCDFISDDLPQERSATLQKGCELREIAARSIEVERYLKHQKKRQRS</sequence>
<evidence type="ECO:0000313" key="3">
    <source>
        <dbReference type="EMBL" id="PXW58192.1"/>
    </source>
</evidence>
<dbReference type="Gene3D" id="1.20.1270.180">
    <property type="match status" value="1"/>
</dbReference>
<reference evidence="3 4" key="1">
    <citation type="submission" date="2018-05" db="EMBL/GenBank/DDBJ databases">
        <title>Genomic Encyclopedia of Type Strains, Phase IV (KMG-IV): sequencing the most valuable type-strain genomes for metagenomic binning, comparative biology and taxonomic classification.</title>
        <authorList>
            <person name="Goeker M."/>
        </authorList>
    </citation>
    <scope>NUCLEOTIDE SEQUENCE [LARGE SCALE GENOMIC DNA]</scope>
    <source>
        <strain evidence="3 4">DSM 6462</strain>
    </source>
</reference>
<dbReference type="RefSeq" id="WP_170147267.1">
    <property type="nucleotide sequence ID" value="NZ_JAHBRY010000001.1"/>
</dbReference>
<dbReference type="InterPro" id="IPR009739">
    <property type="entry name" value="LprI-like_N"/>
</dbReference>
<comment type="caution">
    <text evidence="3">The sequence shown here is derived from an EMBL/GenBank/DDBJ whole genome shotgun (WGS) entry which is preliminary data.</text>
</comment>
<evidence type="ECO:0000256" key="1">
    <source>
        <dbReference type="SAM" id="SignalP"/>
    </source>
</evidence>